<sequence>MDYFQHLLMRSIIWVAVIMLAVLESGCNGCLEKERIALLQLKHSINIPNRIDSLPSWEEDDNMDCCQWERVECNSITRRVVKLELYGVRDWRSMDEYWHLNASILLPFESLRSLNLSENLLRSFVGNEEPGPRQRRFFPLSPDPKNNDGRKISGAIVVVVALISVEIASQSTMEDRVTSFVNRVSEFRTCKDRGGDDKREFARPSNGDETTTVAISAVRSAKIKLLLCYCVRCRRSRRRGGGLLGRGGGSKAVREGERRTARRRRVLWSTRTPRKEEFGVRELWLPGGGVGGSEPLE</sequence>
<keyword evidence="3" id="KW-0812">Transmembrane</keyword>
<proteinExistence type="predicted"/>
<dbReference type="SUPFAM" id="SSF52058">
    <property type="entry name" value="L domain-like"/>
    <property type="match status" value="1"/>
</dbReference>
<evidence type="ECO:0000259" key="10">
    <source>
        <dbReference type="Pfam" id="PF08263"/>
    </source>
</evidence>
<dbReference type="Pfam" id="PF08263">
    <property type="entry name" value="LRRNT_2"/>
    <property type="match status" value="1"/>
</dbReference>
<evidence type="ECO:0000256" key="4">
    <source>
        <dbReference type="ARBA" id="ARBA00022729"/>
    </source>
</evidence>
<dbReference type="PANTHER" id="PTHR48063">
    <property type="entry name" value="LRR RECEPTOR-LIKE KINASE"/>
    <property type="match status" value="1"/>
</dbReference>
<evidence type="ECO:0000313" key="11">
    <source>
        <dbReference type="EMBL" id="KAF7152121.1"/>
    </source>
</evidence>
<dbReference type="InterPro" id="IPR032675">
    <property type="entry name" value="LRR_dom_sf"/>
</dbReference>
<keyword evidence="6" id="KW-1133">Transmembrane helix</keyword>
<dbReference type="InterPro" id="IPR046956">
    <property type="entry name" value="RLP23-like"/>
</dbReference>
<dbReference type="InterPro" id="IPR013210">
    <property type="entry name" value="LRR_N_plant-typ"/>
</dbReference>
<comment type="caution">
    <text evidence="11">The sequence shown here is derived from an EMBL/GenBank/DDBJ whole genome shotgun (WGS) entry which is preliminary data.</text>
</comment>
<dbReference type="OrthoDB" id="1738872at2759"/>
<keyword evidence="5" id="KW-0677">Repeat</keyword>
<evidence type="ECO:0000256" key="2">
    <source>
        <dbReference type="ARBA" id="ARBA00022614"/>
    </source>
</evidence>
<evidence type="ECO:0000256" key="6">
    <source>
        <dbReference type="ARBA" id="ARBA00022989"/>
    </source>
</evidence>
<dbReference type="PANTHER" id="PTHR48063:SF35">
    <property type="entry name" value="RECEPTOR-LIKE PROTEIN 12"/>
    <property type="match status" value="1"/>
</dbReference>
<evidence type="ECO:0000313" key="12">
    <source>
        <dbReference type="Proteomes" id="UP000626092"/>
    </source>
</evidence>
<evidence type="ECO:0000256" key="7">
    <source>
        <dbReference type="ARBA" id="ARBA00023136"/>
    </source>
</evidence>
<keyword evidence="2" id="KW-0433">Leucine-rich repeat</keyword>
<comment type="subcellular location">
    <subcellularLocation>
        <location evidence="1">Membrane</location>
        <topology evidence="1">Single-pass type I membrane protein</topology>
    </subcellularLocation>
</comment>
<evidence type="ECO:0000256" key="8">
    <source>
        <dbReference type="ARBA" id="ARBA00023180"/>
    </source>
</evidence>
<gene>
    <name evidence="11" type="ORF">RHSIM_Rhsim01G0054100</name>
</gene>
<evidence type="ECO:0000256" key="3">
    <source>
        <dbReference type="ARBA" id="ARBA00022692"/>
    </source>
</evidence>
<keyword evidence="7" id="KW-0472">Membrane</keyword>
<keyword evidence="4 9" id="KW-0732">Signal</keyword>
<evidence type="ECO:0000256" key="5">
    <source>
        <dbReference type="ARBA" id="ARBA00022737"/>
    </source>
</evidence>
<feature type="signal peptide" evidence="9">
    <location>
        <begin position="1"/>
        <end position="29"/>
    </location>
</feature>
<reference evidence="11" key="1">
    <citation type="submission" date="2019-11" db="EMBL/GenBank/DDBJ databases">
        <authorList>
            <person name="Liu Y."/>
            <person name="Hou J."/>
            <person name="Li T.-Q."/>
            <person name="Guan C.-H."/>
            <person name="Wu X."/>
            <person name="Wu H.-Z."/>
            <person name="Ling F."/>
            <person name="Zhang R."/>
            <person name="Shi X.-G."/>
            <person name="Ren J.-P."/>
            <person name="Chen E.-F."/>
            <person name="Sun J.-M."/>
        </authorList>
    </citation>
    <scope>NUCLEOTIDE SEQUENCE</scope>
    <source>
        <strain evidence="11">Adult_tree_wgs_1</strain>
        <tissue evidence="11">Leaves</tissue>
    </source>
</reference>
<dbReference type="GO" id="GO:0016020">
    <property type="term" value="C:membrane"/>
    <property type="evidence" value="ECO:0007669"/>
    <property type="project" value="UniProtKB-SubCell"/>
</dbReference>
<dbReference type="Proteomes" id="UP000626092">
    <property type="component" value="Unassembled WGS sequence"/>
</dbReference>
<organism evidence="11 12">
    <name type="scientific">Rhododendron simsii</name>
    <name type="common">Sims's rhododendron</name>
    <dbReference type="NCBI Taxonomy" id="118357"/>
    <lineage>
        <taxon>Eukaryota</taxon>
        <taxon>Viridiplantae</taxon>
        <taxon>Streptophyta</taxon>
        <taxon>Embryophyta</taxon>
        <taxon>Tracheophyta</taxon>
        <taxon>Spermatophyta</taxon>
        <taxon>Magnoliopsida</taxon>
        <taxon>eudicotyledons</taxon>
        <taxon>Gunneridae</taxon>
        <taxon>Pentapetalae</taxon>
        <taxon>asterids</taxon>
        <taxon>Ericales</taxon>
        <taxon>Ericaceae</taxon>
        <taxon>Ericoideae</taxon>
        <taxon>Rhodoreae</taxon>
        <taxon>Rhododendron</taxon>
    </lineage>
</organism>
<evidence type="ECO:0000256" key="9">
    <source>
        <dbReference type="SAM" id="SignalP"/>
    </source>
</evidence>
<feature type="domain" description="Leucine-rich repeat-containing N-terminal plant-type" evidence="10">
    <location>
        <begin position="33"/>
        <end position="74"/>
    </location>
</feature>
<accession>A0A834HGY4</accession>
<keyword evidence="12" id="KW-1185">Reference proteome</keyword>
<evidence type="ECO:0000256" key="1">
    <source>
        <dbReference type="ARBA" id="ARBA00004479"/>
    </source>
</evidence>
<dbReference type="EMBL" id="WJXA01000001">
    <property type="protein sequence ID" value="KAF7152121.1"/>
    <property type="molecule type" value="Genomic_DNA"/>
</dbReference>
<name>A0A834HGY4_RHOSS</name>
<dbReference type="Gene3D" id="3.80.10.10">
    <property type="entry name" value="Ribonuclease Inhibitor"/>
    <property type="match status" value="1"/>
</dbReference>
<keyword evidence="8" id="KW-0325">Glycoprotein</keyword>
<feature type="chain" id="PRO_5032740848" description="Leucine-rich repeat-containing N-terminal plant-type domain-containing protein" evidence="9">
    <location>
        <begin position="30"/>
        <end position="297"/>
    </location>
</feature>
<dbReference type="AlphaFoldDB" id="A0A834HGY4"/>
<protein>
    <recommendedName>
        <fullName evidence="10">Leucine-rich repeat-containing N-terminal plant-type domain-containing protein</fullName>
    </recommendedName>
</protein>